<evidence type="ECO:0008006" key="3">
    <source>
        <dbReference type="Google" id="ProtNLM"/>
    </source>
</evidence>
<dbReference type="EMBL" id="BAAARW010000038">
    <property type="protein sequence ID" value="GAA2451673.1"/>
    <property type="molecule type" value="Genomic_DNA"/>
</dbReference>
<keyword evidence="2" id="KW-1185">Reference proteome</keyword>
<accession>A0ABP5XEM3</accession>
<protein>
    <recommendedName>
        <fullName evidence="3">Ribbon-helix-helix protein, CopG family</fullName>
    </recommendedName>
</protein>
<organism evidence="1 2">
    <name type="scientific">Actinomadura vinacea</name>
    <dbReference type="NCBI Taxonomy" id="115336"/>
    <lineage>
        <taxon>Bacteria</taxon>
        <taxon>Bacillati</taxon>
        <taxon>Actinomycetota</taxon>
        <taxon>Actinomycetes</taxon>
        <taxon>Streptosporangiales</taxon>
        <taxon>Thermomonosporaceae</taxon>
        <taxon>Actinomadura</taxon>
    </lineage>
</organism>
<evidence type="ECO:0000313" key="2">
    <source>
        <dbReference type="Proteomes" id="UP001501231"/>
    </source>
</evidence>
<dbReference type="RefSeq" id="WP_344596726.1">
    <property type="nucleotide sequence ID" value="NZ_BAAARW010000038.1"/>
</dbReference>
<reference evidence="2" key="1">
    <citation type="journal article" date="2019" name="Int. J. Syst. Evol. Microbiol.">
        <title>The Global Catalogue of Microorganisms (GCM) 10K type strain sequencing project: providing services to taxonomists for standard genome sequencing and annotation.</title>
        <authorList>
            <consortium name="The Broad Institute Genomics Platform"/>
            <consortium name="The Broad Institute Genome Sequencing Center for Infectious Disease"/>
            <person name="Wu L."/>
            <person name="Ma J."/>
        </authorList>
    </citation>
    <scope>NUCLEOTIDE SEQUENCE [LARGE SCALE GENOMIC DNA]</scope>
    <source>
        <strain evidence="2">JCM 3325</strain>
    </source>
</reference>
<proteinExistence type="predicted"/>
<dbReference type="Proteomes" id="UP001501231">
    <property type="component" value="Unassembled WGS sequence"/>
</dbReference>
<comment type="caution">
    <text evidence="1">The sequence shown here is derived from an EMBL/GenBank/DDBJ whole genome shotgun (WGS) entry which is preliminary data.</text>
</comment>
<evidence type="ECO:0000313" key="1">
    <source>
        <dbReference type="EMBL" id="GAA2451673.1"/>
    </source>
</evidence>
<sequence length="76" mass="8345">MSTITIRADEATEQALAELTEDGAERSAAIREAIQEAARLHRARKVRAEAEALAADPDDRAEIAAVLKDMEDLRAW</sequence>
<name>A0ABP5XEM3_9ACTN</name>
<gene>
    <name evidence="1" type="ORF">GCM10010191_82350</name>
</gene>